<sequence length="317" mass="36355">MIKIIIFLFLFTIQALAKEPLNYKLPTTPKQFLPNRYSKIGDYPFPTNPMTDRARGYLIQGKVKNAITNYGNFINWDEHPAGLWGQYAYLPAVSMLAGLPGQMYSSKFNWNIYESIQSGGAILRQTWQSSDAYNAWFTDGDTNFVGILFDANDDYGNWQPDSLSKIDSPEFVNDIYQWGIDEDDGSIFISVAGETDPNKSNSRIGLIYPWALRPKLKERTDDFDVYEYGEDKEEWTADDDYYYYGANVAESWFTRYNPTWNTDWHASTKARIATHNTEVVSGEIFGDTPFTDPADTYPLLAHSSFSQTWPTEFNPET</sequence>
<accession>A0A382B496</accession>
<reference evidence="1" key="1">
    <citation type="submission" date="2018-05" db="EMBL/GenBank/DDBJ databases">
        <authorList>
            <person name="Lanie J.A."/>
            <person name="Ng W.-L."/>
            <person name="Kazmierczak K.M."/>
            <person name="Andrzejewski T.M."/>
            <person name="Davidsen T.M."/>
            <person name="Wayne K.J."/>
            <person name="Tettelin H."/>
            <person name="Glass J.I."/>
            <person name="Rusch D."/>
            <person name="Podicherti R."/>
            <person name="Tsui H.-C.T."/>
            <person name="Winkler M.E."/>
        </authorList>
    </citation>
    <scope>NUCLEOTIDE SEQUENCE</scope>
</reference>
<organism evidence="1">
    <name type="scientific">marine metagenome</name>
    <dbReference type="NCBI Taxonomy" id="408172"/>
    <lineage>
        <taxon>unclassified sequences</taxon>
        <taxon>metagenomes</taxon>
        <taxon>ecological metagenomes</taxon>
    </lineage>
</organism>
<proteinExistence type="predicted"/>
<name>A0A382B496_9ZZZZ</name>
<feature type="non-terminal residue" evidence="1">
    <location>
        <position position="317"/>
    </location>
</feature>
<dbReference type="EMBL" id="UINC01028157">
    <property type="protein sequence ID" value="SVB08650.1"/>
    <property type="molecule type" value="Genomic_DNA"/>
</dbReference>
<gene>
    <name evidence="1" type="ORF">METZ01_LOCUS161504</name>
</gene>
<protein>
    <submittedName>
        <fullName evidence="1">Uncharacterized protein</fullName>
    </submittedName>
</protein>
<evidence type="ECO:0000313" key="1">
    <source>
        <dbReference type="EMBL" id="SVB08650.1"/>
    </source>
</evidence>
<dbReference type="AlphaFoldDB" id="A0A382B496"/>